<evidence type="ECO:0000256" key="10">
    <source>
        <dbReference type="ARBA" id="ARBA00023136"/>
    </source>
</evidence>
<evidence type="ECO:0000256" key="12">
    <source>
        <dbReference type="SAM" id="Phobius"/>
    </source>
</evidence>
<keyword evidence="5" id="KW-0679">Respiratory chain</keyword>
<evidence type="ECO:0000256" key="7">
    <source>
        <dbReference type="ARBA" id="ARBA00022967"/>
    </source>
</evidence>
<dbReference type="STRING" id="477690.SAMN05216474_2535"/>
<dbReference type="RefSeq" id="WP_090250785.1">
    <property type="nucleotide sequence ID" value="NZ_FPAS01000004.1"/>
</dbReference>
<keyword evidence="9 12" id="KW-1133">Transmembrane helix</keyword>
<dbReference type="GO" id="GO:0005507">
    <property type="term" value="F:copper ion binding"/>
    <property type="evidence" value="ECO:0007669"/>
    <property type="project" value="InterPro"/>
</dbReference>
<evidence type="ECO:0000256" key="8">
    <source>
        <dbReference type="ARBA" id="ARBA00022982"/>
    </source>
</evidence>
<dbReference type="GO" id="GO:0004129">
    <property type="term" value="F:cytochrome-c oxidase activity"/>
    <property type="evidence" value="ECO:0007669"/>
    <property type="project" value="UniProtKB-EC"/>
</dbReference>
<organism evidence="15 16">
    <name type="scientific">Lishizhenia tianjinensis</name>
    <dbReference type="NCBI Taxonomy" id="477690"/>
    <lineage>
        <taxon>Bacteria</taxon>
        <taxon>Pseudomonadati</taxon>
        <taxon>Bacteroidota</taxon>
        <taxon>Flavobacteriia</taxon>
        <taxon>Flavobacteriales</taxon>
        <taxon>Crocinitomicaceae</taxon>
        <taxon>Lishizhenia</taxon>
    </lineage>
</organism>
<keyword evidence="16" id="KW-1185">Reference proteome</keyword>
<dbReference type="Pfam" id="PF02790">
    <property type="entry name" value="COX2_TM"/>
    <property type="match status" value="1"/>
</dbReference>
<evidence type="ECO:0000313" key="16">
    <source>
        <dbReference type="Proteomes" id="UP000236454"/>
    </source>
</evidence>
<evidence type="ECO:0000259" key="14">
    <source>
        <dbReference type="PROSITE" id="PS50999"/>
    </source>
</evidence>
<evidence type="ECO:0000256" key="1">
    <source>
        <dbReference type="ARBA" id="ARBA00004141"/>
    </source>
</evidence>
<dbReference type="PROSITE" id="PS50999">
    <property type="entry name" value="COX2_TM"/>
    <property type="match status" value="1"/>
</dbReference>
<feature type="transmembrane region" description="Helical" evidence="12">
    <location>
        <begin position="87"/>
        <end position="112"/>
    </location>
</feature>
<keyword evidence="4" id="KW-0813">Transport</keyword>
<dbReference type="InterPro" id="IPR002429">
    <property type="entry name" value="CcO_II-like_C"/>
</dbReference>
<feature type="transmembrane region" description="Helical" evidence="12">
    <location>
        <begin position="133"/>
        <end position="154"/>
    </location>
</feature>
<dbReference type="Gene3D" id="1.10.287.90">
    <property type="match status" value="1"/>
</dbReference>
<feature type="domain" description="Cytochrome oxidase subunit II copper A binding" evidence="13">
    <location>
        <begin position="163"/>
        <end position="380"/>
    </location>
</feature>
<dbReference type="GO" id="GO:0016020">
    <property type="term" value="C:membrane"/>
    <property type="evidence" value="ECO:0007669"/>
    <property type="project" value="UniProtKB-SubCell"/>
</dbReference>
<dbReference type="SUPFAM" id="SSF49503">
    <property type="entry name" value="Cupredoxins"/>
    <property type="match status" value="1"/>
</dbReference>
<dbReference type="GO" id="GO:0042773">
    <property type="term" value="P:ATP synthesis coupled electron transport"/>
    <property type="evidence" value="ECO:0007669"/>
    <property type="project" value="TreeGrafter"/>
</dbReference>
<sequence>MINKLVILIVIVLGVIGVAQLVRLNELSRKHSGRKEENIPNRDNKLNANLMLVFMIFFYAGFIWLMLKFGWTGRGPAASTHGVGTDWLLNLNFVIIITVFFLTNTLLFVFAWKYVKRPGVKAVFFAHSNKLEAIWTVIPALVLAVIIILGLRTWNDITDESAPEAERVEVFSWQFAWKARYSGMDNTLGAYDYKLTTAENEFALINKANIDAARDSMSYGQIGSIKVLEETLNNPNVIMSVEEREKLTNELAVKQRLHRLLTQMGITHNDSLDVLASNDFFSDTLVLLKGQNYEFTFRSKDVIHSAYFPHFRAQMNTVPGMETRMKFQPIYTTEEMRKEMNDEDFEYILMCNKICGGSHYNMKMPVRVMNAEQYYNWKVNQTTYNGKTYFGYDADPANLSAAEKAEQMKKREALLESYKAIEASLDTEEK</sequence>
<dbReference type="EC" id="7.1.1.9" evidence="3"/>
<evidence type="ECO:0000256" key="4">
    <source>
        <dbReference type="ARBA" id="ARBA00022448"/>
    </source>
</evidence>
<evidence type="ECO:0000313" key="15">
    <source>
        <dbReference type="EMBL" id="SFT81983.1"/>
    </source>
</evidence>
<comment type="similarity">
    <text evidence="2">Belongs to the cytochrome c oxidase subunit 2 family.</text>
</comment>
<keyword evidence="10 12" id="KW-0472">Membrane</keyword>
<dbReference type="InterPro" id="IPR036257">
    <property type="entry name" value="Cyt_c_oxidase_su2_TM_sf"/>
</dbReference>
<feature type="transmembrane region" description="Helical" evidence="12">
    <location>
        <begin position="6"/>
        <end position="25"/>
    </location>
</feature>
<dbReference type="EMBL" id="FPAS01000004">
    <property type="protein sequence ID" value="SFT81983.1"/>
    <property type="molecule type" value="Genomic_DNA"/>
</dbReference>
<keyword evidence="8" id="KW-0249">Electron transport</keyword>
<dbReference type="PROSITE" id="PS50857">
    <property type="entry name" value="COX2_CUA"/>
    <property type="match status" value="1"/>
</dbReference>
<evidence type="ECO:0000256" key="9">
    <source>
        <dbReference type="ARBA" id="ARBA00022989"/>
    </source>
</evidence>
<gene>
    <name evidence="15" type="ORF">SAMN05216474_2535</name>
</gene>
<feature type="domain" description="Cytochrome oxidase subunit II transmembrane region profile" evidence="14">
    <location>
        <begin position="66"/>
        <end position="161"/>
    </location>
</feature>
<dbReference type="AlphaFoldDB" id="A0A1I7B434"/>
<keyword evidence="6 12" id="KW-0812">Transmembrane</keyword>
<name>A0A1I7B434_9FLAO</name>
<reference evidence="15 16" key="1">
    <citation type="submission" date="2016-10" db="EMBL/GenBank/DDBJ databases">
        <authorList>
            <person name="de Groot N.N."/>
        </authorList>
    </citation>
    <scope>NUCLEOTIDE SEQUENCE [LARGE SCALE GENOMIC DNA]</scope>
    <source>
        <strain evidence="15 16">CGMCC 1.7005</strain>
    </source>
</reference>
<dbReference type="InterPro" id="IPR008972">
    <property type="entry name" value="Cupredoxin"/>
</dbReference>
<dbReference type="InterPro" id="IPR045187">
    <property type="entry name" value="CcO_II"/>
</dbReference>
<evidence type="ECO:0000256" key="11">
    <source>
        <dbReference type="ARBA" id="ARBA00031389"/>
    </source>
</evidence>
<comment type="subcellular location">
    <subcellularLocation>
        <location evidence="1">Membrane</location>
        <topology evidence="1">Multi-pass membrane protein</topology>
    </subcellularLocation>
</comment>
<evidence type="ECO:0000256" key="3">
    <source>
        <dbReference type="ARBA" id="ARBA00012949"/>
    </source>
</evidence>
<dbReference type="OrthoDB" id="9781261at2"/>
<protein>
    <recommendedName>
        <fullName evidence="3">cytochrome-c oxidase</fullName>
        <ecNumber evidence="3">7.1.1.9</ecNumber>
    </recommendedName>
    <alternativeName>
        <fullName evidence="11">Cytochrome c oxidase polypeptide II</fullName>
    </alternativeName>
</protein>
<dbReference type="Gene3D" id="2.60.40.420">
    <property type="entry name" value="Cupredoxins - blue copper proteins"/>
    <property type="match status" value="1"/>
</dbReference>
<dbReference type="SUPFAM" id="SSF81464">
    <property type="entry name" value="Cytochrome c oxidase subunit II-like, transmembrane region"/>
    <property type="match status" value="1"/>
</dbReference>
<feature type="transmembrane region" description="Helical" evidence="12">
    <location>
        <begin position="46"/>
        <end position="67"/>
    </location>
</feature>
<evidence type="ECO:0000256" key="5">
    <source>
        <dbReference type="ARBA" id="ARBA00022660"/>
    </source>
</evidence>
<evidence type="ECO:0000259" key="13">
    <source>
        <dbReference type="PROSITE" id="PS50857"/>
    </source>
</evidence>
<dbReference type="PANTHER" id="PTHR22888:SF9">
    <property type="entry name" value="CYTOCHROME C OXIDASE SUBUNIT 2"/>
    <property type="match status" value="1"/>
</dbReference>
<accession>A0A1I7B434</accession>
<dbReference type="Proteomes" id="UP000236454">
    <property type="component" value="Unassembled WGS sequence"/>
</dbReference>
<dbReference type="PANTHER" id="PTHR22888">
    <property type="entry name" value="CYTOCHROME C OXIDASE, SUBUNIT II"/>
    <property type="match status" value="1"/>
</dbReference>
<evidence type="ECO:0000256" key="2">
    <source>
        <dbReference type="ARBA" id="ARBA00007866"/>
    </source>
</evidence>
<evidence type="ECO:0000256" key="6">
    <source>
        <dbReference type="ARBA" id="ARBA00022692"/>
    </source>
</evidence>
<keyword evidence="7" id="KW-1278">Translocase</keyword>
<dbReference type="InterPro" id="IPR011759">
    <property type="entry name" value="Cyt_c_oxidase_su2_TM_dom"/>
</dbReference>
<proteinExistence type="inferred from homology"/>